<keyword evidence="1" id="KW-0175">Coiled coil</keyword>
<feature type="coiled-coil region" evidence="1">
    <location>
        <begin position="59"/>
        <end position="86"/>
    </location>
</feature>
<dbReference type="EMBL" id="GEBF01005334">
    <property type="protein sequence ID" value="JAN98298.1"/>
    <property type="molecule type" value="Transcribed_RNA"/>
</dbReference>
<evidence type="ECO:0000313" key="4">
    <source>
        <dbReference type="EMBL" id="JAN98298.1"/>
    </source>
</evidence>
<evidence type="ECO:0000256" key="1">
    <source>
        <dbReference type="SAM" id="Coils"/>
    </source>
</evidence>
<dbReference type="GO" id="GO:0000724">
    <property type="term" value="P:double-strand break repair via homologous recombination"/>
    <property type="evidence" value="ECO:0007669"/>
    <property type="project" value="InterPro"/>
</dbReference>
<organism evidence="4">
    <name type="scientific">Heterocephalus glaber</name>
    <name type="common">Naked mole rat</name>
    <dbReference type="NCBI Taxonomy" id="10181"/>
    <lineage>
        <taxon>Eukaryota</taxon>
        <taxon>Metazoa</taxon>
        <taxon>Chordata</taxon>
        <taxon>Craniata</taxon>
        <taxon>Vertebrata</taxon>
        <taxon>Euteleostomi</taxon>
        <taxon>Mammalia</taxon>
        <taxon>Eutheria</taxon>
        <taxon>Euarchontoglires</taxon>
        <taxon>Glires</taxon>
        <taxon>Rodentia</taxon>
        <taxon>Hystricomorpha</taxon>
        <taxon>Bathyergidae</taxon>
        <taxon>Heterocephalus</taxon>
    </lineage>
</organism>
<dbReference type="GO" id="GO:0003677">
    <property type="term" value="F:DNA binding"/>
    <property type="evidence" value="ECO:0007669"/>
    <property type="project" value="InterPro"/>
</dbReference>
<feature type="compositionally biased region" description="Basic residues" evidence="2">
    <location>
        <begin position="553"/>
        <end position="562"/>
    </location>
</feature>
<evidence type="ECO:0000256" key="2">
    <source>
        <dbReference type="SAM" id="MobiDB-lite"/>
    </source>
</evidence>
<feature type="region of interest" description="Disordered" evidence="2">
    <location>
        <begin position="539"/>
        <end position="563"/>
    </location>
</feature>
<name>A0A0P6J6Q6_HETGA</name>
<dbReference type="GO" id="GO:0005654">
    <property type="term" value="C:nucleoplasm"/>
    <property type="evidence" value="ECO:0007669"/>
    <property type="project" value="TreeGrafter"/>
</dbReference>
<dbReference type="Gene3D" id="2.130.10.10">
    <property type="entry name" value="YVTN repeat-like/Quinoprotein amine dehydrogenase"/>
    <property type="match status" value="1"/>
</dbReference>
<dbReference type="PANTHER" id="PTHR14662:SF2">
    <property type="entry name" value="PARTNER AND LOCALIZER OF BRCA2"/>
    <property type="match status" value="1"/>
</dbReference>
<dbReference type="InterPro" id="IPR036322">
    <property type="entry name" value="WD40_repeat_dom_sf"/>
</dbReference>
<dbReference type="SUPFAM" id="SSF50978">
    <property type="entry name" value="WD40 repeat-like"/>
    <property type="match status" value="1"/>
</dbReference>
<protein>
    <submittedName>
        <fullName evidence="4">Partner and localizer of BRCA2</fullName>
    </submittedName>
</protein>
<feature type="compositionally biased region" description="Basic and acidic residues" evidence="2">
    <location>
        <begin position="181"/>
        <end position="191"/>
    </location>
</feature>
<dbReference type="InterPro" id="IPR031920">
    <property type="entry name" value="PALB2_WD40"/>
</dbReference>
<evidence type="ECO:0000259" key="3">
    <source>
        <dbReference type="Pfam" id="PF16756"/>
    </source>
</evidence>
<dbReference type="AlphaFoldDB" id="A0A0P6J6Q6"/>
<reference evidence="4" key="1">
    <citation type="submission" date="2015-10" db="EMBL/GenBank/DDBJ databases">
        <title>FRAMA: From RNA-seq data to annotated mRNA assemblies.</title>
        <authorList>
            <person name="Bens M."/>
            <person name="Sahm A."/>
            <person name="Jahn N."/>
            <person name="Morhart M."/>
            <person name="Holtze S."/>
            <person name="Hildebrandt T.B."/>
            <person name="Platzer M."/>
            <person name="Szafranski K."/>
        </authorList>
    </citation>
    <scope>NUCLEOTIDE SEQUENCE</scope>
    <source>
        <tissue evidence="4">Skin</tissue>
    </source>
</reference>
<feature type="domain" description="Partner and localiser of BRCA2 WD40" evidence="3">
    <location>
        <begin position="882"/>
        <end position="1226"/>
    </location>
</feature>
<proteinExistence type="predicted"/>
<dbReference type="InterPro" id="IPR015943">
    <property type="entry name" value="WD40/YVTN_repeat-like_dom_sf"/>
</dbReference>
<accession>A0A0P6J6Q6</accession>
<dbReference type="InterPro" id="IPR042417">
    <property type="entry name" value="PALB2"/>
</dbReference>
<gene>
    <name evidence="4" type="primary">PALB2</name>
</gene>
<dbReference type="Pfam" id="PF16756">
    <property type="entry name" value="PALB2_WD40"/>
    <property type="match status" value="1"/>
</dbReference>
<sequence length="1228" mass="135377">MSGRVLRRSRVPDSFPGASWTQVQLGLRVRGSWAGDGCSFRSPIPMDEPPWKPLSYAEKEKLKKKLAFLKREYSKTLARLQRAQRAEKVKNSVTKTVEQDCSPQREISLQLNHSEPKNEGSPHGKLQISIHLDEETGEKTSVTLDDEAESFNSEDGLEEGLCLQRTDDTQEHLPYKVNDPVAEKRQSELPGRKKQPKRTLNSQERGFFDISSLILSGKRLKKQEVINNKNPTLSVTEVTHLSSPESEIPDFPAPVTENDGESELIPPTAKLERGVAISSRGNKFFKEAAVPLHTITDCSNSQHLEHVPPEGHYEFTSQGFKNINSVSSINLEAQGIKMTVCTDNEVINEAVSTSSQLPQSPNLQADDAYSVNKLIYNNSSANISQNVNEKNHAEKSLKSLSNILDSRSVNLQEDEVLSQPKNLSLEVVSPVSTENQNHSCTMLEGLLFPAEYYVRTTRHMSNYQRKVALEAVIQSHLGARKKGFKNKIKEVTKDVKLSIEETDQSEGRISSTCPVHPNSKSPLELLSLAEVISPAGATEDSGCSRKTISQPCGRRHRRKRKSVSTSALDHCELLLPASSISSVNSSEDKVTWYRRQAKKAVVHDKRVKGKEVHCQKEESLYPSDSASLALDGDAFTSSFHKKEMLNLKQLLSSVSMTDFELPDEDFGPLKLEKLKSCSEKPSEPLESKICAERHLKEGNYIVLQEPIPNRLDAATEDLGEDLVLPEKAHLQVPNKKSQPTNKKLSSSMLLFTPSNTAAPNDSDPPAADLCSPALPIVGTTPALGSQACSGKASAEGGQTCSIPQLSHLEDTVLLASDSKQCDSSSELDTSLRVSGRRGQSACHHDAGPQAAPLLIESFAFRENQLCGNACLELHKHSTEQTEIADRPVCDSLNSGSLQLVSKLKNPSGSCSVDVSVMWWEEAGFKEPRIITACEYVVSLWKPMDPCQWEKIHTWHFTEVPVLQIVPVPDVCNLVFVALGNLEIREIRTLLCSSDDKNEKQKLLKSGNIKAVLGLTERRLVSSSGTLCDQQVEVVTFADDGGTKEKQFLMPPKETILTFAEVQGMQEALLGTTAMNNVTIWNLKTGQLLKKIRIDDSYQATVCHKAYSEMGLLFVVLSHPCAKETESSGSPVFQLIVMNPKTTLNMGVMLYCLPPGQAGRFLEGDVKDHFAAAVLTSGTIAIWDLLLGHCTVLLPPSSAQSWSFVKWSGTDSHVLAGQKDGNIFIYRYS</sequence>
<dbReference type="PANTHER" id="PTHR14662">
    <property type="entry name" value="PARTNER AND LOCALIZER OF BRCA2"/>
    <property type="match status" value="1"/>
</dbReference>
<feature type="region of interest" description="Disordered" evidence="2">
    <location>
        <begin position="166"/>
        <end position="202"/>
    </location>
</feature>